<comment type="caution">
    <text evidence="3">The sequence shown here is derived from an EMBL/GenBank/DDBJ whole genome shotgun (WGS) entry which is preliminary data.</text>
</comment>
<organism evidence="3 4">
    <name type="scientific">Xylaria grammica</name>
    <dbReference type="NCBI Taxonomy" id="363999"/>
    <lineage>
        <taxon>Eukaryota</taxon>
        <taxon>Fungi</taxon>
        <taxon>Dikarya</taxon>
        <taxon>Ascomycota</taxon>
        <taxon>Pezizomycotina</taxon>
        <taxon>Sordariomycetes</taxon>
        <taxon>Xylariomycetidae</taxon>
        <taxon>Xylariales</taxon>
        <taxon>Xylariaceae</taxon>
        <taxon>Xylaria</taxon>
    </lineage>
</organism>
<accession>A0A439DHG9</accession>
<dbReference type="EMBL" id="RYZI01000018">
    <property type="protein sequence ID" value="RWA13844.1"/>
    <property type="molecule type" value="Genomic_DNA"/>
</dbReference>
<evidence type="ECO:0000256" key="1">
    <source>
        <dbReference type="SAM" id="SignalP"/>
    </source>
</evidence>
<dbReference type="Gene3D" id="2.30.60.10">
    <property type="entry name" value="Cyanovirin-N"/>
    <property type="match status" value="1"/>
</dbReference>
<dbReference type="SUPFAM" id="SSF51322">
    <property type="entry name" value="Cyanovirin-N"/>
    <property type="match status" value="1"/>
</dbReference>
<feature type="signal peptide" evidence="1">
    <location>
        <begin position="1"/>
        <end position="16"/>
    </location>
</feature>
<gene>
    <name evidence="3" type="ORF">EKO27_g1242</name>
</gene>
<dbReference type="AlphaFoldDB" id="A0A439DHG9"/>
<evidence type="ECO:0000313" key="4">
    <source>
        <dbReference type="Proteomes" id="UP000286045"/>
    </source>
</evidence>
<feature type="chain" id="PRO_5019575188" description="Cyanovirin-N domain-containing protein" evidence="1">
    <location>
        <begin position="17"/>
        <end position="142"/>
    </location>
</feature>
<keyword evidence="1" id="KW-0732">Signal</keyword>
<sequence length="142" mass="15873">MRFHAVIATVGALVNAAPTLRGPRGASTNSTMYSFADSCNTYTVHQVSDDVWLGAYCRNHDGAWPYSRINLNHCITNNMGKMEAREDGYFGVSCNRMLFHGSHPVLYAFCNNGRYPEETTIDTGNFIDNDDGSLRCYNYHGE</sequence>
<dbReference type="InterPro" id="IPR036673">
    <property type="entry name" value="Cyanovirin-N_sf"/>
</dbReference>
<dbReference type="STRING" id="363999.A0A439DHG9"/>
<dbReference type="SMART" id="SM01111">
    <property type="entry name" value="CVNH"/>
    <property type="match status" value="1"/>
</dbReference>
<name>A0A439DHG9_9PEZI</name>
<keyword evidence="4" id="KW-1185">Reference proteome</keyword>
<protein>
    <recommendedName>
        <fullName evidence="2">Cyanovirin-N domain-containing protein</fullName>
    </recommendedName>
</protein>
<proteinExistence type="predicted"/>
<evidence type="ECO:0000313" key="3">
    <source>
        <dbReference type="EMBL" id="RWA13844.1"/>
    </source>
</evidence>
<reference evidence="3 4" key="1">
    <citation type="submission" date="2018-12" db="EMBL/GenBank/DDBJ databases">
        <title>Draft genome sequence of Xylaria grammica IHI A82.</title>
        <authorList>
            <person name="Buettner E."/>
            <person name="Kellner H."/>
        </authorList>
    </citation>
    <scope>NUCLEOTIDE SEQUENCE [LARGE SCALE GENOMIC DNA]</scope>
    <source>
        <strain evidence="3 4">IHI A82</strain>
    </source>
</reference>
<feature type="domain" description="Cyanovirin-N" evidence="2">
    <location>
        <begin position="34"/>
        <end position="136"/>
    </location>
</feature>
<evidence type="ECO:0000259" key="2">
    <source>
        <dbReference type="SMART" id="SM01111"/>
    </source>
</evidence>
<dbReference type="Proteomes" id="UP000286045">
    <property type="component" value="Unassembled WGS sequence"/>
</dbReference>
<dbReference type="InterPro" id="IPR011058">
    <property type="entry name" value="Cyanovirin-N"/>
</dbReference>
<dbReference type="Pfam" id="PF08881">
    <property type="entry name" value="CVNH"/>
    <property type="match status" value="1"/>
</dbReference>